<dbReference type="Gene3D" id="1.10.30.10">
    <property type="entry name" value="High mobility group box domain"/>
    <property type="match status" value="1"/>
</dbReference>
<dbReference type="OrthoDB" id="10529478at2759"/>
<dbReference type="InterPro" id="IPR036910">
    <property type="entry name" value="HMG_box_dom_sf"/>
</dbReference>
<feature type="compositionally biased region" description="Basic residues" evidence="1">
    <location>
        <begin position="105"/>
        <end position="123"/>
    </location>
</feature>
<sequence>MANNDNELHIIIEDPQYKTNEVVGNSFMTYRAEFWRNNIELLSQEKVSQQDVSVLAAYFWGKMENDVKNTYTVQSQNKTKKLKRELEVIQVTGQPSVHDNESPLGRKKRQKTERKVRKDKKKKKCLQSEVMENQSLSKIVDHFNTVSNVNVATPVANVPPSTEIHFDGNYEYYPYLVNDYFYFPVEINDDNIVDYFPVDPYSNVDFTQDIFVPNIPYEISNYPFTFYFFINNSL</sequence>
<evidence type="ECO:0000313" key="3">
    <source>
        <dbReference type="Proteomes" id="UP000789570"/>
    </source>
</evidence>
<protein>
    <submittedName>
        <fullName evidence="2">16039_t:CDS:1</fullName>
    </submittedName>
</protein>
<dbReference type="Proteomes" id="UP000789570">
    <property type="component" value="Unassembled WGS sequence"/>
</dbReference>
<proteinExistence type="predicted"/>
<organism evidence="2 3">
    <name type="scientific">Funneliformis caledonium</name>
    <dbReference type="NCBI Taxonomy" id="1117310"/>
    <lineage>
        <taxon>Eukaryota</taxon>
        <taxon>Fungi</taxon>
        <taxon>Fungi incertae sedis</taxon>
        <taxon>Mucoromycota</taxon>
        <taxon>Glomeromycotina</taxon>
        <taxon>Glomeromycetes</taxon>
        <taxon>Glomerales</taxon>
        <taxon>Glomeraceae</taxon>
        <taxon>Funneliformis</taxon>
    </lineage>
</organism>
<accession>A0A9N8VWV9</accession>
<reference evidence="2" key="1">
    <citation type="submission" date="2021-06" db="EMBL/GenBank/DDBJ databases">
        <authorList>
            <person name="Kallberg Y."/>
            <person name="Tangrot J."/>
            <person name="Rosling A."/>
        </authorList>
    </citation>
    <scope>NUCLEOTIDE SEQUENCE</scope>
    <source>
        <strain evidence="2">UK204</strain>
    </source>
</reference>
<name>A0A9N8VWV9_9GLOM</name>
<keyword evidence="3" id="KW-1185">Reference proteome</keyword>
<evidence type="ECO:0000313" key="2">
    <source>
        <dbReference type="EMBL" id="CAG8464141.1"/>
    </source>
</evidence>
<dbReference type="EMBL" id="CAJVPQ010000265">
    <property type="protein sequence ID" value="CAG8464141.1"/>
    <property type="molecule type" value="Genomic_DNA"/>
</dbReference>
<comment type="caution">
    <text evidence="2">The sequence shown here is derived from an EMBL/GenBank/DDBJ whole genome shotgun (WGS) entry which is preliminary data.</text>
</comment>
<evidence type="ECO:0000256" key="1">
    <source>
        <dbReference type="SAM" id="MobiDB-lite"/>
    </source>
</evidence>
<gene>
    <name evidence="2" type="ORF">FCALED_LOCUS1894</name>
</gene>
<dbReference type="AlphaFoldDB" id="A0A9N8VWV9"/>
<feature type="region of interest" description="Disordered" evidence="1">
    <location>
        <begin position="93"/>
        <end position="123"/>
    </location>
</feature>